<evidence type="ECO:0000313" key="3">
    <source>
        <dbReference type="Proteomes" id="UP000070578"/>
    </source>
</evidence>
<dbReference type="AlphaFoldDB" id="A0A139BQ03"/>
<feature type="transmembrane region" description="Helical" evidence="1">
    <location>
        <begin position="203"/>
        <end position="223"/>
    </location>
</feature>
<keyword evidence="1" id="KW-0472">Membrane</keyword>
<gene>
    <name evidence="2" type="ORF">AWT59_2806</name>
</gene>
<dbReference type="Proteomes" id="UP000070578">
    <property type="component" value="Unassembled WGS sequence"/>
</dbReference>
<feature type="transmembrane region" description="Helical" evidence="1">
    <location>
        <begin position="77"/>
        <end position="95"/>
    </location>
</feature>
<feature type="transmembrane region" description="Helical" evidence="1">
    <location>
        <begin position="12"/>
        <end position="33"/>
    </location>
</feature>
<comment type="caution">
    <text evidence="2">The sequence shown here is derived from an EMBL/GenBank/DDBJ whole genome shotgun (WGS) entry which is preliminary data.</text>
</comment>
<feature type="transmembrane region" description="Helical" evidence="1">
    <location>
        <begin position="276"/>
        <end position="295"/>
    </location>
</feature>
<feature type="transmembrane region" description="Helical" evidence="1">
    <location>
        <begin position="134"/>
        <end position="159"/>
    </location>
</feature>
<feature type="transmembrane region" description="Helical" evidence="1">
    <location>
        <begin position="107"/>
        <end position="127"/>
    </location>
</feature>
<reference evidence="2 3" key="2">
    <citation type="submission" date="2016-03" db="EMBL/GenBank/DDBJ databases">
        <title>New uncultured bacterium of the family Gallionellaceae from acid mine drainage: description and reconstruction of genome based on metagenomic analysis of microbial community.</title>
        <authorList>
            <person name="Kadnikov V."/>
            <person name="Ivasenko D."/>
            <person name="Beletsky A."/>
            <person name="Mardanov A."/>
            <person name="Danilova E."/>
            <person name="Pimenov N."/>
            <person name="Karnachuk O."/>
            <person name="Ravin N."/>
        </authorList>
    </citation>
    <scope>NUCLEOTIDE SEQUENCE [LARGE SCALE GENOMIC DNA]</scope>
    <source>
        <strain evidence="2">ShG14-8</strain>
    </source>
</reference>
<sequence length="302" mass="32926">MMNGITANAREYWGEVHLLPTGVWLLLITYSLVAFGSPMPPKITWLEIVMGCGLLLAGIALAGSVIREARQQRSAEWCLGLSALLCFLPLCVGLLRGNELTDMARDIFPLMFLLAVPILLINSASAANCATLRTLIAAALMFVGIYSAVTFFVGAHQLFGSANQMVATMRGGFAQVVADRVVSHAGRILLEFNNPGRLLSLKLYDPATLFASIFLSGWGVILMARSWPGWLPGMVLAGMGALIGYEFMILGLRAYAAFFVLAILTICLTQIRERGFFIRLLPILFVTCVLLWPQIEAVLQLL</sequence>
<evidence type="ECO:0000313" key="2">
    <source>
        <dbReference type="EMBL" id="KXS31066.1"/>
    </source>
</evidence>
<keyword evidence="1" id="KW-0812">Transmembrane</keyword>
<proteinExistence type="predicted"/>
<dbReference type="EMBL" id="LSLI01000102">
    <property type="protein sequence ID" value="KXS31066.1"/>
    <property type="molecule type" value="Genomic_DNA"/>
</dbReference>
<evidence type="ECO:0000256" key="1">
    <source>
        <dbReference type="SAM" id="Phobius"/>
    </source>
</evidence>
<feature type="transmembrane region" description="Helical" evidence="1">
    <location>
        <begin position="230"/>
        <end position="248"/>
    </location>
</feature>
<feature type="transmembrane region" description="Helical" evidence="1">
    <location>
        <begin position="254"/>
        <end position="271"/>
    </location>
</feature>
<protein>
    <submittedName>
        <fullName evidence="2">Uncharacterized protein</fullName>
    </submittedName>
</protein>
<accession>A0A139BQ03</accession>
<name>A0A139BQ03_9PROT</name>
<keyword evidence="1" id="KW-1133">Transmembrane helix</keyword>
<feature type="transmembrane region" description="Helical" evidence="1">
    <location>
        <begin position="45"/>
        <end position="65"/>
    </location>
</feature>
<organism evidence="2 3">
    <name type="scientific">Candidatus Gallionella acididurans</name>
    <dbReference type="NCBI Taxonomy" id="1796491"/>
    <lineage>
        <taxon>Bacteria</taxon>
        <taxon>Pseudomonadati</taxon>
        <taxon>Pseudomonadota</taxon>
        <taxon>Betaproteobacteria</taxon>
        <taxon>Nitrosomonadales</taxon>
        <taxon>Gallionellaceae</taxon>
        <taxon>Gallionella</taxon>
    </lineage>
</organism>
<reference evidence="2 3" key="1">
    <citation type="submission" date="2016-02" db="EMBL/GenBank/DDBJ databases">
        <authorList>
            <person name="Wen L."/>
            <person name="He K."/>
            <person name="Yang H."/>
        </authorList>
    </citation>
    <scope>NUCLEOTIDE SEQUENCE [LARGE SCALE GENOMIC DNA]</scope>
    <source>
        <strain evidence="2">ShG14-8</strain>
    </source>
</reference>